<feature type="domain" description="Type II secretion system protein GspF" evidence="7">
    <location>
        <begin position="117"/>
        <end position="240"/>
    </location>
</feature>
<evidence type="ECO:0000313" key="9">
    <source>
        <dbReference type="Proteomes" id="UP000730482"/>
    </source>
</evidence>
<keyword evidence="5 6" id="KW-0472">Membrane</keyword>
<evidence type="ECO:0000256" key="3">
    <source>
        <dbReference type="ARBA" id="ARBA00022692"/>
    </source>
</evidence>
<keyword evidence="3 6" id="KW-0812">Transmembrane</keyword>
<dbReference type="PANTHER" id="PTHR35007">
    <property type="entry name" value="INTEGRAL MEMBRANE PROTEIN-RELATED"/>
    <property type="match status" value="1"/>
</dbReference>
<feature type="transmembrane region" description="Helical" evidence="6">
    <location>
        <begin position="7"/>
        <end position="27"/>
    </location>
</feature>
<proteinExistence type="predicted"/>
<gene>
    <name evidence="8" type="ORF">KGQ19_12645</name>
</gene>
<comment type="subcellular location">
    <subcellularLocation>
        <location evidence="1">Cell membrane</location>
        <topology evidence="1">Multi-pass membrane protein</topology>
    </subcellularLocation>
</comment>
<evidence type="ECO:0000256" key="6">
    <source>
        <dbReference type="SAM" id="Phobius"/>
    </source>
</evidence>
<dbReference type="RefSeq" id="WP_212009296.1">
    <property type="nucleotide sequence ID" value="NZ_JAAFYZ010000033.1"/>
</dbReference>
<evidence type="ECO:0000256" key="2">
    <source>
        <dbReference type="ARBA" id="ARBA00022475"/>
    </source>
</evidence>
<evidence type="ECO:0000256" key="4">
    <source>
        <dbReference type="ARBA" id="ARBA00022989"/>
    </source>
</evidence>
<feature type="transmembrane region" description="Helical" evidence="6">
    <location>
        <begin position="254"/>
        <end position="278"/>
    </location>
</feature>
<dbReference type="InterPro" id="IPR018076">
    <property type="entry name" value="T2SS_GspF_dom"/>
</dbReference>
<evidence type="ECO:0000256" key="5">
    <source>
        <dbReference type="ARBA" id="ARBA00023136"/>
    </source>
</evidence>
<organism evidence="8 9">
    <name type="scientific">Catenulispora pinistramenti</name>
    <dbReference type="NCBI Taxonomy" id="2705254"/>
    <lineage>
        <taxon>Bacteria</taxon>
        <taxon>Bacillati</taxon>
        <taxon>Actinomycetota</taxon>
        <taxon>Actinomycetes</taxon>
        <taxon>Catenulisporales</taxon>
        <taxon>Catenulisporaceae</taxon>
        <taxon>Catenulispora</taxon>
    </lineage>
</organism>
<dbReference type="Proteomes" id="UP000730482">
    <property type="component" value="Unassembled WGS sequence"/>
</dbReference>
<evidence type="ECO:0000256" key="1">
    <source>
        <dbReference type="ARBA" id="ARBA00004651"/>
    </source>
</evidence>
<feature type="transmembrane region" description="Helical" evidence="6">
    <location>
        <begin position="72"/>
        <end position="97"/>
    </location>
</feature>
<protein>
    <submittedName>
        <fullName evidence="8">Type II secretion system F family protein</fullName>
    </submittedName>
</protein>
<dbReference type="EMBL" id="JAAFYZ010000033">
    <property type="protein sequence ID" value="MBS2547716.1"/>
    <property type="molecule type" value="Genomic_DNA"/>
</dbReference>
<keyword evidence="9" id="KW-1185">Reference proteome</keyword>
<comment type="caution">
    <text evidence="8">The sequence shown here is derived from an EMBL/GenBank/DDBJ whole genome shotgun (WGS) entry which is preliminary data.</text>
</comment>
<reference evidence="8 9" key="1">
    <citation type="submission" date="2020-02" db="EMBL/GenBank/DDBJ databases">
        <title>Acidophilic actinobacteria isolated from forest soil.</title>
        <authorList>
            <person name="Golinska P."/>
        </authorList>
    </citation>
    <scope>NUCLEOTIDE SEQUENCE [LARGE SCALE GENOMIC DNA]</scope>
    <source>
        <strain evidence="8 9">NL8</strain>
    </source>
</reference>
<dbReference type="PANTHER" id="PTHR35007:SF3">
    <property type="entry name" value="POSSIBLE CONSERVED ALANINE RICH MEMBRANE PROTEIN"/>
    <property type="match status" value="1"/>
</dbReference>
<name>A0ABS5KNX9_9ACTN</name>
<keyword evidence="4 6" id="KW-1133">Transmembrane helix</keyword>
<dbReference type="Pfam" id="PF00482">
    <property type="entry name" value="T2SSF"/>
    <property type="match status" value="1"/>
</dbReference>
<keyword evidence="2" id="KW-1003">Cell membrane</keyword>
<feature type="transmembrane region" description="Helical" evidence="6">
    <location>
        <begin position="229"/>
        <end position="248"/>
    </location>
</feature>
<sequence>MTAGELLALMAGGALVTGIVLLVAGVYGTDAPKAENPFAGMIAHWPRLGETVEQTARRRQMQLLACAVGAPVLWLVTGWFASAVLLVAAVFGIPWLLAPTRSHKGAIDRLEALAEWTRHLSTQLQNLGIEQAIKASMRTCPVALQREVGTLVARLNAGWDSDDAVRAFAGDIGDATGDTVAAALLLSLRDRGRGLSRDLSDLADSLLQNVSMRREIEAERAKARTTVKWMLYFIVGAAVVGLLDRSYMKPYTTLTGQLVLLGLLAMLIGIFVWLRALVSDKPAPRFLVIDSRSPVKPARPKEGPK</sequence>
<evidence type="ECO:0000313" key="8">
    <source>
        <dbReference type="EMBL" id="MBS2547716.1"/>
    </source>
</evidence>
<accession>A0ABS5KNX9</accession>
<evidence type="ECO:0000259" key="7">
    <source>
        <dbReference type="Pfam" id="PF00482"/>
    </source>
</evidence>